<dbReference type="Pfam" id="PF13671">
    <property type="entry name" value="AAA_33"/>
    <property type="match status" value="1"/>
</dbReference>
<evidence type="ECO:0008006" key="3">
    <source>
        <dbReference type="Google" id="ProtNLM"/>
    </source>
</evidence>
<evidence type="ECO:0000313" key="2">
    <source>
        <dbReference type="Proteomes" id="UP000001353"/>
    </source>
</evidence>
<evidence type="ECO:0000313" key="1">
    <source>
        <dbReference type="EMBL" id="AEI95202.1"/>
    </source>
</evidence>
<protein>
    <recommendedName>
        <fullName evidence="3">Cell division protein ZipA</fullName>
    </recommendedName>
</protein>
<dbReference type="eggNOG" id="COG0645">
    <property type="taxonomic scope" value="Bacteria"/>
</dbReference>
<proteinExistence type="predicted"/>
<dbReference type="RefSeq" id="WP_013963110.1">
    <property type="nucleotide sequence ID" value="NC_015730.1"/>
</dbReference>
<reference evidence="1 2" key="1">
    <citation type="journal article" date="2011" name="BMC Genomics">
        <title>Comparative genome analysis and genome-guided physiological analysis of Roseobacter litoralis.</title>
        <authorList>
            <person name="Kalhoefer D."/>
            <person name="Thole S."/>
            <person name="Voget S."/>
            <person name="Lehmann R."/>
            <person name="Liesegang H."/>
            <person name="Wollher A."/>
            <person name="Daniel R."/>
            <person name="Simon M."/>
            <person name="Brinkhoff T."/>
        </authorList>
    </citation>
    <scope>NUCLEOTIDE SEQUENCE [LARGE SCALE GENOMIC DNA]</scope>
    <source>
        <strain evidence="2">ATCC 49566 / DSM 6996 / JCM 21268 / NBRC 15278 / OCh 149</strain>
    </source>
</reference>
<dbReference type="Gene3D" id="3.40.50.300">
    <property type="entry name" value="P-loop containing nucleotide triphosphate hydrolases"/>
    <property type="match status" value="1"/>
</dbReference>
<dbReference type="STRING" id="391595.RLO149_c032500"/>
<gene>
    <name evidence="1" type="ordered locus">RLO149_c032500</name>
</gene>
<dbReference type="InterPro" id="IPR027417">
    <property type="entry name" value="P-loop_NTPase"/>
</dbReference>
<dbReference type="KEGG" id="rli:RLO149_c032500"/>
<accession>F7ZKI8</accession>
<organism evidence="1 2">
    <name type="scientific">Roseobacter litoralis (strain ATCC 49566 / DSM 6996 / JCM 21268 / NBRC 15278 / OCh 149)</name>
    <dbReference type="NCBI Taxonomy" id="391595"/>
    <lineage>
        <taxon>Bacteria</taxon>
        <taxon>Pseudomonadati</taxon>
        <taxon>Pseudomonadota</taxon>
        <taxon>Alphaproteobacteria</taxon>
        <taxon>Rhodobacterales</taxon>
        <taxon>Roseobacteraceae</taxon>
        <taxon>Roseobacter</taxon>
    </lineage>
</organism>
<dbReference type="EMBL" id="CP002623">
    <property type="protein sequence ID" value="AEI95202.1"/>
    <property type="molecule type" value="Genomic_DNA"/>
</dbReference>
<dbReference type="HOGENOM" id="CLU_105030_3_0_5"/>
<sequence>MSQKSPMLHMVCGKIASGKSTLCAKLGACAGTIVISEDDWLSALFADQMKDGADYVRYASKLRTAMVPHVSALLNAGLTVVLDFAANTVAQRKWMLDVARASNAGHQLHYLDVPDTVCLERLRARNAEGNHAFAATEEQFRRFTAHFLPPTEDEGFNIVHH</sequence>
<dbReference type="AlphaFoldDB" id="F7ZKI8"/>
<dbReference type="OrthoDB" id="531205at2"/>
<keyword evidence="2" id="KW-1185">Reference proteome</keyword>
<dbReference type="Proteomes" id="UP000001353">
    <property type="component" value="Chromosome"/>
</dbReference>
<name>F7ZKI8_ROSLO</name>
<dbReference type="SUPFAM" id="SSF52540">
    <property type="entry name" value="P-loop containing nucleoside triphosphate hydrolases"/>
    <property type="match status" value="1"/>
</dbReference>